<evidence type="ECO:0000313" key="2">
    <source>
        <dbReference type="EMBL" id="RIB06812.1"/>
    </source>
</evidence>
<feature type="signal peptide" evidence="1">
    <location>
        <begin position="1"/>
        <end position="20"/>
    </location>
</feature>
<reference evidence="2 3" key="1">
    <citation type="submission" date="2018-06" db="EMBL/GenBank/DDBJ databases">
        <title>Comparative genomics reveals the genomic features of Rhizophagus irregularis, R. cerebriforme, R. diaphanum and Gigaspora rosea, and their symbiotic lifestyle signature.</title>
        <authorList>
            <person name="Morin E."/>
            <person name="San Clemente H."/>
            <person name="Chen E.C.H."/>
            <person name="De La Providencia I."/>
            <person name="Hainaut M."/>
            <person name="Kuo A."/>
            <person name="Kohler A."/>
            <person name="Murat C."/>
            <person name="Tang N."/>
            <person name="Roy S."/>
            <person name="Loubradou J."/>
            <person name="Henrissat B."/>
            <person name="Grigoriev I.V."/>
            <person name="Corradi N."/>
            <person name="Roux C."/>
            <person name="Martin F.M."/>
        </authorList>
    </citation>
    <scope>NUCLEOTIDE SEQUENCE [LARGE SCALE GENOMIC DNA]</scope>
    <source>
        <strain evidence="2 3">DAOM 194757</strain>
    </source>
</reference>
<dbReference type="AlphaFoldDB" id="A0A397U959"/>
<keyword evidence="3" id="KW-1185">Reference proteome</keyword>
<dbReference type="OrthoDB" id="10393638at2759"/>
<accession>A0A397U959</accession>
<evidence type="ECO:0000313" key="3">
    <source>
        <dbReference type="Proteomes" id="UP000266673"/>
    </source>
</evidence>
<dbReference type="EMBL" id="QKWP01001757">
    <property type="protein sequence ID" value="RIB06812.1"/>
    <property type="molecule type" value="Genomic_DNA"/>
</dbReference>
<evidence type="ECO:0008006" key="4">
    <source>
        <dbReference type="Google" id="ProtNLM"/>
    </source>
</evidence>
<organism evidence="2 3">
    <name type="scientific">Gigaspora rosea</name>
    <dbReference type="NCBI Taxonomy" id="44941"/>
    <lineage>
        <taxon>Eukaryota</taxon>
        <taxon>Fungi</taxon>
        <taxon>Fungi incertae sedis</taxon>
        <taxon>Mucoromycota</taxon>
        <taxon>Glomeromycotina</taxon>
        <taxon>Glomeromycetes</taxon>
        <taxon>Diversisporales</taxon>
        <taxon>Gigasporaceae</taxon>
        <taxon>Gigaspora</taxon>
    </lineage>
</organism>
<proteinExistence type="predicted"/>
<evidence type="ECO:0000256" key="1">
    <source>
        <dbReference type="SAM" id="SignalP"/>
    </source>
</evidence>
<gene>
    <name evidence="2" type="ORF">C2G38_2046505</name>
</gene>
<feature type="chain" id="PRO_5017296395" description="Granulins domain-containing protein" evidence="1">
    <location>
        <begin position="21"/>
        <end position="139"/>
    </location>
</feature>
<name>A0A397U959_9GLOM</name>
<keyword evidence="1" id="KW-0732">Signal</keyword>
<protein>
    <recommendedName>
        <fullName evidence="4">Granulins domain-containing protein</fullName>
    </recommendedName>
</protein>
<dbReference type="Proteomes" id="UP000266673">
    <property type="component" value="Unassembled WGS sequence"/>
</dbReference>
<comment type="caution">
    <text evidence="2">The sequence shown here is derived from an EMBL/GenBank/DDBJ whole genome shotgun (WGS) entry which is preliminary data.</text>
</comment>
<sequence length="139" mass="15389">MKKLLLIFILTFLIITVSEAANLKRKDHYLISLFKRQEGFPCLSSETPCGDFDCCTSTEVCTDEFCCDKSRVCGSGCCLSSTEVCVSNLCCDQVRVCGGGLHEATCCDATQTCVHGIGRCAGRIFRKVYLWRNGFIRKS</sequence>